<feature type="compositionally biased region" description="Low complexity" evidence="1">
    <location>
        <begin position="549"/>
        <end position="558"/>
    </location>
</feature>
<accession>A0A074ZA49</accession>
<feature type="compositionally biased region" description="Polar residues" evidence="1">
    <location>
        <begin position="89"/>
        <end position="112"/>
    </location>
</feature>
<organism evidence="2 3">
    <name type="scientific">Opisthorchis viverrini</name>
    <name type="common">Southeast Asian liver fluke</name>
    <dbReference type="NCBI Taxonomy" id="6198"/>
    <lineage>
        <taxon>Eukaryota</taxon>
        <taxon>Metazoa</taxon>
        <taxon>Spiralia</taxon>
        <taxon>Lophotrochozoa</taxon>
        <taxon>Platyhelminthes</taxon>
        <taxon>Trematoda</taxon>
        <taxon>Digenea</taxon>
        <taxon>Opisthorchiida</taxon>
        <taxon>Opisthorchiata</taxon>
        <taxon>Opisthorchiidae</taxon>
        <taxon>Opisthorchis</taxon>
    </lineage>
</organism>
<reference evidence="2 3" key="1">
    <citation type="submission" date="2013-11" db="EMBL/GenBank/DDBJ databases">
        <title>Opisthorchis viverrini - life in the bile duct.</title>
        <authorList>
            <person name="Young N.D."/>
            <person name="Nagarajan N."/>
            <person name="Lin S.J."/>
            <person name="Korhonen P.K."/>
            <person name="Jex A.R."/>
            <person name="Hall R.S."/>
            <person name="Safavi-Hemami H."/>
            <person name="Kaewkong W."/>
            <person name="Bertrand D."/>
            <person name="Gao S."/>
            <person name="Seet Q."/>
            <person name="Wongkham S."/>
            <person name="Teh B.T."/>
            <person name="Wongkham C."/>
            <person name="Intapan P.M."/>
            <person name="Maleewong W."/>
            <person name="Yang X."/>
            <person name="Hu M."/>
            <person name="Wang Z."/>
            <person name="Hofmann A."/>
            <person name="Sternberg P.W."/>
            <person name="Tan P."/>
            <person name="Wang J."/>
            <person name="Gasser R.B."/>
        </authorList>
    </citation>
    <scope>NUCLEOTIDE SEQUENCE [LARGE SCALE GENOMIC DNA]</scope>
</reference>
<sequence length="1103" mass="118398">MHSPDIQSQLDTLREKQENIRRLLSQTAEDFQAALSPGVQLPGSSQQQLSNSAAELLSKFSSLATEGDARGNGGTFGATTNGDLVAQPNGDQTDVSRATSAQHRDASSNGQNKECESADSKLPTSASQKWAPLFAIQVTKLTDLIEDSKRFESMVDRLLEITRRARLTEASQFLSDIVVRFNELQKSFSSLRDRYELSGLQEFLTKLEQNMETTKECFFTVYHLVKSSIEQNMANGSLCEAPEDEDDDLQPPHRNTTTDQTELTNTQTVVPSYEESLEAQKAHLAALQAQTMTEREEIGRLLKQRDELAERLRTLRAAALSASQAVDQEVNESGEQTVTERTTEPAQPTAPAALPDAEPEIDGSSLETLGLSPIMLAQLEAKRRELSDLRAQLALLRKAEQQMASLTTSSLAILDDNEDDVEKLNDPNSRRERSNRPSPSPVPYAVRRASKHSEVAVTAAGPAAVSVPQKLDTVTFQQPEVTDNTELLYENIREARIRLEAERGKSSPAVDGAETTKHLISAAVGTGRASIAASHDLTTLATWGGSSLVASSSAGSPAPQAEEDERTCSSHTIPRMADASQPNSRTVPNQVSLLSTDTPKSTVDRSTITKQSVPYPDLSPQSASTGLVNHLLHPEDGCLTMPQLGRSPSPPNRTIFAAASATGSQLLSDESKYFVPVTGNAGLSCIPPSAISVQSSAIEELADASQPNSRTVPNQVSLLSTDTPKSTVDRSTITKQSVPYPDLSPQSASTGLVNHLLHPEDGCLTMPQLGRSPSPPNRTIFAAASATGSQLLSDESKYFVPVTGNAGLSCIPPSAISVQSSAIEERLTRLEATVSQLCQLCRFLTLENQQLRVSTMNLLLHQGRALHSVDLTTSDANALASGVLSDTSSVCPTPVGFASIPFANIPSSGSYAVSATADQKESNVPAQSDNLQSSLAQLMQQQLHCLQLQQQQFQRILQTQRGTSKPPNLQPPVHVQLIPSYHPSSQFIQPPTSAAHPVGFPSYVANSAIDLPSAGSSWPIPSLPNLAFPGFTGTQISAAQPFLPVASTSTRIQQSQQPIVDPYGNLLSPLSSVHGLNTAQLDTSGLLNQVWIPSNLSSGRNHL</sequence>
<feature type="compositionally biased region" description="Low complexity" evidence="1">
    <location>
        <begin position="344"/>
        <end position="355"/>
    </location>
</feature>
<evidence type="ECO:0000313" key="3">
    <source>
        <dbReference type="Proteomes" id="UP000054324"/>
    </source>
</evidence>
<feature type="compositionally biased region" description="Polar residues" evidence="1">
    <location>
        <begin position="705"/>
        <end position="731"/>
    </location>
</feature>
<dbReference type="OrthoDB" id="6266544at2759"/>
<name>A0A074ZA49_OPIVI</name>
<feature type="region of interest" description="Disordered" evidence="1">
    <location>
        <begin position="549"/>
        <end position="620"/>
    </location>
</feature>
<feature type="compositionally biased region" description="Polar residues" evidence="1">
    <location>
        <begin position="321"/>
        <end position="337"/>
    </location>
</feature>
<evidence type="ECO:0000256" key="1">
    <source>
        <dbReference type="SAM" id="MobiDB-lite"/>
    </source>
</evidence>
<keyword evidence="3" id="KW-1185">Reference proteome</keyword>
<evidence type="ECO:0000313" key="2">
    <source>
        <dbReference type="EMBL" id="KER24131.1"/>
    </source>
</evidence>
<dbReference type="EMBL" id="KL596821">
    <property type="protein sequence ID" value="KER24131.1"/>
    <property type="molecule type" value="Genomic_DNA"/>
</dbReference>
<feature type="region of interest" description="Disordered" evidence="1">
    <location>
        <begin position="238"/>
        <end position="263"/>
    </location>
</feature>
<dbReference type="KEGG" id="ovi:T265_08123"/>
<dbReference type="AlphaFoldDB" id="A0A074ZA49"/>
<dbReference type="RefSeq" id="XP_009172100.1">
    <property type="nucleotide sequence ID" value="XM_009173836.1"/>
</dbReference>
<feature type="compositionally biased region" description="Basic and acidic residues" evidence="1">
    <location>
        <begin position="422"/>
        <end position="435"/>
    </location>
</feature>
<protein>
    <submittedName>
        <fullName evidence="2">Uncharacterized protein</fullName>
    </submittedName>
</protein>
<feature type="region of interest" description="Disordered" evidence="1">
    <location>
        <begin position="417"/>
        <end position="444"/>
    </location>
</feature>
<dbReference type="CTD" id="20322302"/>
<feature type="region of interest" description="Disordered" evidence="1">
    <location>
        <begin position="67"/>
        <end position="123"/>
    </location>
</feature>
<feature type="compositionally biased region" description="Polar residues" evidence="1">
    <location>
        <begin position="580"/>
        <end position="612"/>
    </location>
</feature>
<feature type="region of interest" description="Disordered" evidence="1">
    <location>
        <begin position="320"/>
        <end position="364"/>
    </location>
</feature>
<proteinExistence type="predicted"/>
<feature type="region of interest" description="Disordered" evidence="1">
    <location>
        <begin position="703"/>
        <end position="731"/>
    </location>
</feature>
<dbReference type="GeneID" id="20322302"/>
<gene>
    <name evidence="2" type="ORF">T265_08123</name>
</gene>
<dbReference type="Proteomes" id="UP000054324">
    <property type="component" value="Unassembled WGS sequence"/>
</dbReference>